<dbReference type="Proteomes" id="UP001238540">
    <property type="component" value="Unassembled WGS sequence"/>
</dbReference>
<sequence>MMSSLFQEMIDSNKIFWLDVNKKNDNDGYLLYEMFHSDPRLIYGISKVALSIAKSKGLKPICIDGLRGRKERFLLTKSMNDCSIGNFSNFLLSSVSSCPAIFRMLFSIHNKAQLLAIEIDGYHIGPYIYDAALRKLNLSEISNITSAVKKVILLELCYFYFFKKPIENLEIKTIVLGDNVYRCGLLFELAKKNNIECITPVHLNGFSMCRHVTESDFEHHDRKPDVRVLEQLDTNQINKYLESYFSKRFSASLEQHDVMKAFSDEKTIFNRSEIIESYNLKDNLPIVIVMSHIFCDAPHAYPGMLYNDYRDWLVNTVKALKLNPNVNFLVKEHPSADLFNERGIINEVLRDLGCESSLLQDNVHNLTILNEFDIVVTCGGTIGQEFSYKGKPVVLAAKPPYSGFGFTTEPHDRSSYEALMCSGIENLRRLDDQQRLMVNKVIYHDFVMLDSYSDELEIGGQRFYMGREFDDESFYGRVLTYNEVPLEEQFMYKKISSFINSNEKHLLRGRYD</sequence>
<proteinExistence type="predicted"/>
<dbReference type="RefSeq" id="WP_170883240.1">
    <property type="nucleotide sequence ID" value="NZ_JABEYA020000016.1"/>
</dbReference>
<evidence type="ECO:0008006" key="3">
    <source>
        <dbReference type="Google" id="ProtNLM"/>
    </source>
</evidence>
<accession>A0ABT8BQF2</accession>
<reference evidence="2" key="1">
    <citation type="journal article" date="2019" name="Int. J. Syst. Evol. Microbiol.">
        <title>The Global Catalogue of Microorganisms (GCM) 10K type strain sequencing project: providing services to taxonomists for standard genome sequencing and annotation.</title>
        <authorList>
            <consortium name="The Broad Institute Genomics Platform"/>
            <consortium name="The Broad Institute Genome Sequencing Center for Infectious Disease"/>
            <person name="Wu L."/>
            <person name="Ma J."/>
        </authorList>
    </citation>
    <scope>NUCLEOTIDE SEQUENCE [LARGE SCALE GENOMIC DNA]</scope>
    <source>
        <strain evidence="2">CECT 7398</strain>
    </source>
</reference>
<gene>
    <name evidence="1" type="ORF">QWZ16_01645</name>
</gene>
<keyword evidence="2" id="KW-1185">Reference proteome</keyword>
<protein>
    <recommendedName>
        <fullName evidence="3">Capsule biosynthesis protein</fullName>
    </recommendedName>
</protein>
<comment type="caution">
    <text evidence="1">The sequence shown here is derived from an EMBL/GenBank/DDBJ whole genome shotgun (WGS) entry which is preliminary data.</text>
</comment>
<evidence type="ECO:0000313" key="2">
    <source>
        <dbReference type="Proteomes" id="UP001238540"/>
    </source>
</evidence>
<dbReference type="InterPro" id="IPR007833">
    <property type="entry name" value="Capsule_polysaccharide_synth"/>
</dbReference>
<dbReference type="Pfam" id="PF05159">
    <property type="entry name" value="Capsule_synth"/>
    <property type="match status" value="1"/>
</dbReference>
<organism evidence="1 2">
    <name type="scientific">Vibrio ostreicida</name>
    <dbReference type="NCBI Taxonomy" id="526588"/>
    <lineage>
        <taxon>Bacteria</taxon>
        <taxon>Pseudomonadati</taxon>
        <taxon>Pseudomonadota</taxon>
        <taxon>Gammaproteobacteria</taxon>
        <taxon>Vibrionales</taxon>
        <taxon>Vibrionaceae</taxon>
        <taxon>Vibrio</taxon>
    </lineage>
</organism>
<evidence type="ECO:0000313" key="1">
    <source>
        <dbReference type="EMBL" id="MDN3608480.1"/>
    </source>
</evidence>
<dbReference type="EMBL" id="JAUFQC010000001">
    <property type="protein sequence ID" value="MDN3608480.1"/>
    <property type="molecule type" value="Genomic_DNA"/>
</dbReference>
<name>A0ABT8BQF2_9VIBR</name>